<dbReference type="EMBL" id="AMYB01000001">
    <property type="protein sequence ID" value="OAD08048.1"/>
    <property type="molecule type" value="Genomic_DNA"/>
</dbReference>
<evidence type="ECO:0000313" key="4">
    <source>
        <dbReference type="EMBL" id="OAD08048.1"/>
    </source>
</evidence>
<dbReference type="SMART" id="SM00355">
    <property type="entry name" value="ZnF_C2H2"/>
    <property type="match status" value="2"/>
</dbReference>
<keyword evidence="1" id="KW-0863">Zinc-finger</keyword>
<accession>A0A168PQ26</accession>
<evidence type="ECO:0000259" key="3">
    <source>
        <dbReference type="PROSITE" id="PS50157"/>
    </source>
</evidence>
<feature type="compositionally biased region" description="Low complexity" evidence="2">
    <location>
        <begin position="138"/>
        <end position="154"/>
    </location>
</feature>
<evidence type="ECO:0000256" key="1">
    <source>
        <dbReference type="PROSITE-ProRule" id="PRU00042"/>
    </source>
</evidence>
<dbReference type="Proteomes" id="UP000077051">
    <property type="component" value="Unassembled WGS sequence"/>
</dbReference>
<feature type="domain" description="C2H2-type" evidence="3">
    <location>
        <begin position="182"/>
        <end position="210"/>
    </location>
</feature>
<reference evidence="4 5" key="1">
    <citation type="submission" date="2015-06" db="EMBL/GenBank/DDBJ databases">
        <title>Expansion of signal transduction pathways in fungi by whole-genome duplication.</title>
        <authorList>
            <consortium name="DOE Joint Genome Institute"/>
            <person name="Corrochano L.M."/>
            <person name="Kuo A."/>
            <person name="Marcet-Houben M."/>
            <person name="Polaino S."/>
            <person name="Salamov A."/>
            <person name="Villalobos J.M."/>
            <person name="Alvarez M.I."/>
            <person name="Avalos J."/>
            <person name="Benito E.P."/>
            <person name="Benoit I."/>
            <person name="Burger G."/>
            <person name="Camino L.P."/>
            <person name="Canovas D."/>
            <person name="Cerda-Olmedo E."/>
            <person name="Cheng J.-F."/>
            <person name="Dominguez A."/>
            <person name="Elias M."/>
            <person name="Eslava A.P."/>
            <person name="Glaser F."/>
            <person name="Grimwood J."/>
            <person name="Gutierrez G."/>
            <person name="Heitman J."/>
            <person name="Henrissat B."/>
            <person name="Iturriaga E.A."/>
            <person name="Lang B.F."/>
            <person name="Lavin J.L."/>
            <person name="Lee S."/>
            <person name="Li W."/>
            <person name="Lindquist E."/>
            <person name="Lopez-Garcia S."/>
            <person name="Luque E.M."/>
            <person name="Marcos A.T."/>
            <person name="Martin J."/>
            <person name="Mccluskey K."/>
            <person name="Medina H.R."/>
            <person name="Miralles-Duran A."/>
            <person name="Miyazaki A."/>
            <person name="Munoz-Torres E."/>
            <person name="Oguiza J.A."/>
            <person name="Ohm R."/>
            <person name="Olmedo M."/>
            <person name="Orejas M."/>
            <person name="Ortiz-Castellanos L."/>
            <person name="Pisabarro A.G."/>
            <person name="Rodriguez-Romero J."/>
            <person name="Ruiz-Herrera J."/>
            <person name="Ruiz-Vazquez R."/>
            <person name="Sanz C."/>
            <person name="Schackwitz W."/>
            <person name="Schmutz J."/>
            <person name="Shahriari M."/>
            <person name="Shelest E."/>
            <person name="Silva-Franco F."/>
            <person name="Soanes D."/>
            <person name="Syed K."/>
            <person name="Tagua V.G."/>
            <person name="Talbot N.J."/>
            <person name="Thon M."/>
            <person name="De Vries R.P."/>
            <person name="Wiebenga A."/>
            <person name="Yadav J.S."/>
            <person name="Braun E.L."/>
            <person name="Baker S."/>
            <person name="Garre V."/>
            <person name="Horwitz B."/>
            <person name="Torres-Martinez S."/>
            <person name="Idnurm A."/>
            <person name="Herrera-Estrella A."/>
            <person name="Gabaldon T."/>
            <person name="Grigoriev I.V."/>
        </authorList>
    </citation>
    <scope>NUCLEOTIDE SEQUENCE [LARGE SCALE GENOMIC DNA]</scope>
    <source>
        <strain evidence="4 5">CBS 277.49</strain>
    </source>
</reference>
<dbReference type="InterPro" id="IPR013087">
    <property type="entry name" value="Znf_C2H2_type"/>
</dbReference>
<keyword evidence="1" id="KW-0862">Zinc</keyword>
<sequence>MIHDSQPLKNWSGGAKPTTGKRKAVDISFPLSENMDHARQKKAKASSASHFLVDGFCPINPHPRIIANRHNTASMSEPARRKSMDIKSLIQQLIDEVYSSKAGLRYHIEHAHQISRINDESHSPSSNKKADRQQVRTSAYSASSSSSSPSSSISTQNDTKKSKKPQLSLLLEKKLNEVYPLTICPACDKEFEKKTHVIKHLVEAHHGEEPYECVVSSCKRTKKYATREGLVYHLSVYHDSAPN</sequence>
<protein>
    <submittedName>
        <fullName evidence="4">C2H2-type zinc finger transcription factor</fullName>
    </submittedName>
</protein>
<keyword evidence="5" id="KW-1185">Reference proteome</keyword>
<feature type="region of interest" description="Disordered" evidence="2">
    <location>
        <begin position="1"/>
        <end position="22"/>
    </location>
</feature>
<keyword evidence="1" id="KW-0479">Metal-binding</keyword>
<organism evidence="4 5">
    <name type="scientific">Mucor lusitanicus CBS 277.49</name>
    <dbReference type="NCBI Taxonomy" id="747725"/>
    <lineage>
        <taxon>Eukaryota</taxon>
        <taxon>Fungi</taxon>
        <taxon>Fungi incertae sedis</taxon>
        <taxon>Mucoromycota</taxon>
        <taxon>Mucoromycotina</taxon>
        <taxon>Mucoromycetes</taxon>
        <taxon>Mucorales</taxon>
        <taxon>Mucorineae</taxon>
        <taxon>Mucoraceae</taxon>
        <taxon>Mucor</taxon>
    </lineage>
</organism>
<feature type="region of interest" description="Disordered" evidence="2">
    <location>
        <begin position="115"/>
        <end position="165"/>
    </location>
</feature>
<dbReference type="PROSITE" id="PS00028">
    <property type="entry name" value="ZINC_FINGER_C2H2_1"/>
    <property type="match status" value="1"/>
</dbReference>
<gene>
    <name evidence="4" type="ORF">MUCCIDRAFT_105000</name>
</gene>
<dbReference type="SUPFAM" id="SSF57667">
    <property type="entry name" value="beta-beta-alpha zinc fingers"/>
    <property type="match status" value="1"/>
</dbReference>
<comment type="caution">
    <text evidence="4">The sequence shown here is derived from an EMBL/GenBank/DDBJ whole genome shotgun (WGS) entry which is preliminary data.</text>
</comment>
<proteinExistence type="predicted"/>
<dbReference type="VEuPathDB" id="FungiDB:MUCCIDRAFT_105000"/>
<dbReference type="GO" id="GO:0008270">
    <property type="term" value="F:zinc ion binding"/>
    <property type="evidence" value="ECO:0007669"/>
    <property type="project" value="UniProtKB-KW"/>
</dbReference>
<dbReference type="InterPro" id="IPR036236">
    <property type="entry name" value="Znf_C2H2_sf"/>
</dbReference>
<dbReference type="AlphaFoldDB" id="A0A168PQ26"/>
<dbReference type="Gene3D" id="3.30.160.60">
    <property type="entry name" value="Classic Zinc Finger"/>
    <property type="match status" value="1"/>
</dbReference>
<feature type="compositionally biased region" description="Basic and acidic residues" evidence="2">
    <location>
        <begin position="115"/>
        <end position="134"/>
    </location>
</feature>
<dbReference type="PROSITE" id="PS50157">
    <property type="entry name" value="ZINC_FINGER_C2H2_2"/>
    <property type="match status" value="1"/>
</dbReference>
<name>A0A168PQ26_MUCCL</name>
<dbReference type="OrthoDB" id="6365676at2759"/>
<evidence type="ECO:0000313" key="5">
    <source>
        <dbReference type="Proteomes" id="UP000077051"/>
    </source>
</evidence>
<dbReference type="STRING" id="747725.A0A168PQ26"/>
<evidence type="ECO:0000256" key="2">
    <source>
        <dbReference type="SAM" id="MobiDB-lite"/>
    </source>
</evidence>